<dbReference type="EMBL" id="GIKN01002205">
    <property type="protein sequence ID" value="NIE44478.1"/>
    <property type="molecule type" value="Transcribed_RNA"/>
</dbReference>
<proteinExistence type="predicted"/>
<organism evidence="1">
    <name type="scientific">Rhipicephalus microplus</name>
    <name type="common">Cattle tick</name>
    <name type="synonym">Boophilus microplus</name>
    <dbReference type="NCBI Taxonomy" id="6941"/>
    <lineage>
        <taxon>Eukaryota</taxon>
        <taxon>Metazoa</taxon>
        <taxon>Ecdysozoa</taxon>
        <taxon>Arthropoda</taxon>
        <taxon>Chelicerata</taxon>
        <taxon>Arachnida</taxon>
        <taxon>Acari</taxon>
        <taxon>Parasitiformes</taxon>
        <taxon>Ixodida</taxon>
        <taxon>Ixodoidea</taxon>
        <taxon>Ixodidae</taxon>
        <taxon>Rhipicephalinae</taxon>
        <taxon>Rhipicephalus</taxon>
        <taxon>Boophilus</taxon>
    </lineage>
</organism>
<name>A0A6G5A1M4_RHIMP</name>
<dbReference type="AlphaFoldDB" id="A0A6G5A1M4"/>
<reference evidence="1" key="1">
    <citation type="submission" date="2020-03" db="EMBL/GenBank/DDBJ databases">
        <title>A transcriptome and proteome of the tick Rhipicephalus microplus shaped by the genetic composition of its hosts and developmental stage.</title>
        <authorList>
            <person name="Garcia G.R."/>
            <person name="Ribeiro J.M.C."/>
            <person name="Maruyama S.R."/>
            <person name="Gardinasse L.G."/>
            <person name="Nelson K."/>
            <person name="Ferreira B.R."/>
            <person name="Andrade T.G."/>
            <person name="Santos I.K.F.M."/>
        </authorList>
    </citation>
    <scope>NUCLEOTIDE SEQUENCE</scope>
    <source>
        <strain evidence="1">NSGR</strain>
        <tissue evidence="1">Salivary glands</tissue>
    </source>
</reference>
<sequence length="111" mass="12603">MCSFCHCLLHTTLSHLAATHSRRHVPTKVSQTCAYLITSSIHRRCGPFLSSSIVKWLCARIFFLFVLRGNRSGALGMTSNKINCSVSTLEWREREREKNKLRERLGGQPGL</sequence>
<protein>
    <submittedName>
        <fullName evidence="1">Uncharacterized protein</fullName>
    </submittedName>
</protein>
<evidence type="ECO:0000313" key="1">
    <source>
        <dbReference type="EMBL" id="NIE44478.1"/>
    </source>
</evidence>
<accession>A0A6G5A1M4</accession>